<organism evidence="1 2">
    <name type="scientific">Tunisvirus fontaine2</name>
    <dbReference type="NCBI Taxonomy" id="1421067"/>
    <lineage>
        <taxon>Viruses</taxon>
        <taxon>Varidnaviria</taxon>
        <taxon>Bamfordvirae</taxon>
        <taxon>Nucleocytoviricota</taxon>
        <taxon>Megaviricetes</taxon>
        <taxon>Pimascovirales</taxon>
        <taxon>Pimascovirales incertae sedis</taxon>
        <taxon>Marseilleviridae</taxon>
        <taxon>Losannavirus</taxon>
        <taxon>Losannavirus tunisense</taxon>
    </lineage>
</organism>
<accession>V9SDS9</accession>
<keyword evidence="2" id="KW-1185">Reference proteome</keyword>
<dbReference type="Proteomes" id="UP000232615">
    <property type="component" value="Segment"/>
</dbReference>
<proteinExistence type="predicted"/>
<reference evidence="1 2" key="1">
    <citation type="journal article" date="2014" name="Arch. Virol.">
        <title>Complete genome sequence of Tunisvirus, a new member of the proposed family Marseilleviridae.</title>
        <authorList>
            <person name="Aherfi S."/>
            <person name="Boughalmi M."/>
            <person name="Pagnier I."/>
            <person name="Fournous G."/>
            <person name="La Scola B."/>
            <person name="Raoult D."/>
            <person name="Colson P."/>
        </authorList>
    </citation>
    <scope>NUCLEOTIDE SEQUENCE [LARGE SCALE GENOMIC DNA]</scope>
    <source>
        <strain evidence="1 2">U484</strain>
    </source>
</reference>
<evidence type="ECO:0000313" key="1">
    <source>
        <dbReference type="EMBL" id="AHC54885.1"/>
    </source>
</evidence>
<dbReference type="EMBL" id="KF483846">
    <property type="protein sequence ID" value="AHC54885.1"/>
    <property type="molecule type" value="Genomic_DNA"/>
</dbReference>
<name>V9SDS9_9VIRU</name>
<gene>
    <name evidence="1" type="ORF">TNS_ORF167</name>
</gene>
<protein>
    <submittedName>
        <fullName evidence="1">Uncharacterized protein</fullName>
    </submittedName>
</protein>
<sequence>MIKKSCEILGLDYEENLPNNFISLELFVESCTETKVFLQVVDNDDQNALFSVYPQLCEILEVDSFTMPKHGTLIGCKLYV</sequence>
<evidence type="ECO:0000313" key="2">
    <source>
        <dbReference type="Proteomes" id="UP000232615"/>
    </source>
</evidence>